<sequence length="72" mass="8209">MDAPTRRPINGQKLHNATTPLVETPCLMLSNLADYPSEAMMQALKQTRRQRQKYTIKSSRDSLQCYQIPTAT</sequence>
<reference evidence="1 2" key="1">
    <citation type="submission" date="2019-05" db="EMBL/GenBank/DDBJ databases">
        <title>Another draft genome of Portunus trituberculatus and its Hox gene families provides insights of decapod evolution.</title>
        <authorList>
            <person name="Jeong J.-H."/>
            <person name="Song I."/>
            <person name="Kim S."/>
            <person name="Choi T."/>
            <person name="Kim D."/>
            <person name="Ryu S."/>
            <person name="Kim W."/>
        </authorList>
    </citation>
    <scope>NUCLEOTIDE SEQUENCE [LARGE SCALE GENOMIC DNA]</scope>
    <source>
        <tissue evidence="1">Muscle</tissue>
    </source>
</reference>
<organism evidence="1 2">
    <name type="scientific">Portunus trituberculatus</name>
    <name type="common">Swimming crab</name>
    <name type="synonym">Neptunus trituberculatus</name>
    <dbReference type="NCBI Taxonomy" id="210409"/>
    <lineage>
        <taxon>Eukaryota</taxon>
        <taxon>Metazoa</taxon>
        <taxon>Ecdysozoa</taxon>
        <taxon>Arthropoda</taxon>
        <taxon>Crustacea</taxon>
        <taxon>Multicrustacea</taxon>
        <taxon>Malacostraca</taxon>
        <taxon>Eumalacostraca</taxon>
        <taxon>Eucarida</taxon>
        <taxon>Decapoda</taxon>
        <taxon>Pleocyemata</taxon>
        <taxon>Brachyura</taxon>
        <taxon>Eubrachyura</taxon>
        <taxon>Portunoidea</taxon>
        <taxon>Portunidae</taxon>
        <taxon>Portuninae</taxon>
        <taxon>Portunus</taxon>
    </lineage>
</organism>
<name>A0A5B7ITZ9_PORTR</name>
<dbReference type="Proteomes" id="UP000324222">
    <property type="component" value="Unassembled WGS sequence"/>
</dbReference>
<comment type="caution">
    <text evidence="1">The sequence shown here is derived from an EMBL/GenBank/DDBJ whole genome shotgun (WGS) entry which is preliminary data.</text>
</comment>
<evidence type="ECO:0000313" key="1">
    <source>
        <dbReference type="EMBL" id="MPC83664.1"/>
    </source>
</evidence>
<proteinExistence type="predicted"/>
<dbReference type="EMBL" id="VSRR010063101">
    <property type="protein sequence ID" value="MPC83664.1"/>
    <property type="molecule type" value="Genomic_DNA"/>
</dbReference>
<keyword evidence="2" id="KW-1185">Reference proteome</keyword>
<accession>A0A5B7ITZ9</accession>
<gene>
    <name evidence="1" type="ORF">E2C01_078379</name>
</gene>
<protein>
    <submittedName>
        <fullName evidence="1">Uncharacterized protein</fullName>
    </submittedName>
</protein>
<evidence type="ECO:0000313" key="2">
    <source>
        <dbReference type="Proteomes" id="UP000324222"/>
    </source>
</evidence>
<dbReference type="AlphaFoldDB" id="A0A5B7ITZ9"/>